<dbReference type="EMBL" id="CP092900">
    <property type="protein sequence ID" value="UTC24453.1"/>
    <property type="molecule type" value="Genomic_DNA"/>
</dbReference>
<proteinExistence type="predicted"/>
<dbReference type="InterPro" id="IPR003439">
    <property type="entry name" value="ABC_transporter-like_ATP-bd"/>
</dbReference>
<keyword evidence="3 5" id="KW-0067">ATP-binding</keyword>
<feature type="domain" description="ABC transporter" evidence="4">
    <location>
        <begin position="6"/>
        <end position="242"/>
    </location>
</feature>
<evidence type="ECO:0000256" key="1">
    <source>
        <dbReference type="ARBA" id="ARBA00022448"/>
    </source>
</evidence>
<gene>
    <name evidence="5" type="ORF">MMH89_04370</name>
</gene>
<dbReference type="InterPro" id="IPR027417">
    <property type="entry name" value="P-loop_NTPase"/>
</dbReference>
<dbReference type="Pfam" id="PF00005">
    <property type="entry name" value="ABC_tran"/>
    <property type="match status" value="1"/>
</dbReference>
<dbReference type="PANTHER" id="PTHR43023:SF6">
    <property type="entry name" value="INTERMEMBRANE PHOSPHOLIPID TRANSPORT SYSTEM ATP-BINDING PROTEIN MLAF"/>
    <property type="match status" value="1"/>
</dbReference>
<evidence type="ECO:0000259" key="4">
    <source>
        <dbReference type="PROSITE" id="PS50893"/>
    </source>
</evidence>
<evidence type="ECO:0000256" key="2">
    <source>
        <dbReference type="ARBA" id="ARBA00022741"/>
    </source>
</evidence>
<evidence type="ECO:0000256" key="3">
    <source>
        <dbReference type="ARBA" id="ARBA00022840"/>
    </source>
</evidence>
<dbReference type="GO" id="GO:0005524">
    <property type="term" value="F:ATP binding"/>
    <property type="evidence" value="ECO:0007669"/>
    <property type="project" value="UniProtKB-KW"/>
</dbReference>
<evidence type="ECO:0000313" key="6">
    <source>
        <dbReference type="Proteomes" id="UP001055955"/>
    </source>
</evidence>
<sequence length="266" mass="29618">MSVSLIEFDRVHLEIGGRVLVNQFDFSMEEGEHVGLIGPSGAGKTTFINLFLGLLKPTSGTVRLFGKDVSELNDHTLELMRMEMGMMFQTNALFPEWTVYENIAFPVRYHFRVPEPVLKQLVLMKLDAVGLRGAQHLMPSELSGGMARRVALARAMVLDPKFLIYDEPFTGQDPVTKSTLKDLMKQVHSRFEVSSLMVSHDIRDLSEVVDKMIVIRSGRIIASGATDEIMNSKDDDVRNFILGTGKTVQSLSKRSLTEDILESGGA</sequence>
<dbReference type="InterPro" id="IPR003593">
    <property type="entry name" value="AAA+_ATPase"/>
</dbReference>
<dbReference type="Gene3D" id="3.40.50.300">
    <property type="entry name" value="P-loop containing nucleotide triphosphate hydrolases"/>
    <property type="match status" value="1"/>
</dbReference>
<dbReference type="PROSITE" id="PS50893">
    <property type="entry name" value="ABC_TRANSPORTER_2"/>
    <property type="match status" value="1"/>
</dbReference>
<protein>
    <submittedName>
        <fullName evidence="5">ATP-binding cassette domain-containing protein</fullName>
    </submittedName>
</protein>
<dbReference type="SMART" id="SM00382">
    <property type="entry name" value="AAA"/>
    <property type="match status" value="1"/>
</dbReference>
<keyword evidence="6" id="KW-1185">Reference proteome</keyword>
<organism evidence="5 6">
    <name type="scientific">Candidatus Comchoanobacter bicostacola</name>
    <dbReference type="NCBI Taxonomy" id="2919598"/>
    <lineage>
        <taxon>Bacteria</taxon>
        <taxon>Pseudomonadati</taxon>
        <taxon>Pseudomonadota</taxon>
        <taxon>Gammaproteobacteria</taxon>
        <taxon>Candidatus Comchoanobacterales</taxon>
        <taxon>Candidatus Comchoanobacteraceae</taxon>
        <taxon>Candidatus Comchoanobacter</taxon>
    </lineage>
</organism>
<dbReference type="PANTHER" id="PTHR43023">
    <property type="entry name" value="PROTEIN TRIGALACTOSYLDIACYLGLYCEROL 3, CHLOROPLASTIC"/>
    <property type="match status" value="1"/>
</dbReference>
<dbReference type="Proteomes" id="UP001055955">
    <property type="component" value="Chromosome"/>
</dbReference>
<keyword evidence="2" id="KW-0547">Nucleotide-binding</keyword>
<accession>A0ABY5DIP2</accession>
<name>A0ABY5DIP2_9GAMM</name>
<keyword evidence="1" id="KW-0813">Transport</keyword>
<reference evidence="5 6" key="1">
    <citation type="journal article" date="2022" name="Nat. Microbiol.">
        <title>The microbiome of a bacterivorous marine choanoflagellate contains a resource-demanding obligate bacterial associate.</title>
        <authorList>
            <person name="Needham D.M."/>
            <person name="Poirier C."/>
            <person name="Bachy C."/>
            <person name="George E.E."/>
            <person name="Wilken S."/>
            <person name="Yung C.C.M."/>
            <person name="Limardo A.J."/>
            <person name="Morando M."/>
            <person name="Sudek L."/>
            <person name="Malmstrom R.R."/>
            <person name="Keeling P.J."/>
            <person name="Santoro A.E."/>
            <person name="Worden A.Z."/>
        </authorList>
    </citation>
    <scope>NUCLEOTIDE SEQUENCE [LARGE SCALE GENOMIC DNA]</scope>
    <source>
        <strain evidence="5 6">Comchoano-1</strain>
    </source>
</reference>
<dbReference type="RefSeq" id="WP_258568236.1">
    <property type="nucleotide sequence ID" value="NZ_CP092900.1"/>
</dbReference>
<dbReference type="PROSITE" id="PS00211">
    <property type="entry name" value="ABC_TRANSPORTER_1"/>
    <property type="match status" value="1"/>
</dbReference>
<dbReference type="SUPFAM" id="SSF52540">
    <property type="entry name" value="P-loop containing nucleoside triphosphate hydrolases"/>
    <property type="match status" value="1"/>
</dbReference>
<evidence type="ECO:0000313" key="5">
    <source>
        <dbReference type="EMBL" id="UTC24453.1"/>
    </source>
</evidence>
<dbReference type="InterPro" id="IPR017871">
    <property type="entry name" value="ABC_transporter-like_CS"/>
</dbReference>